<evidence type="ECO:0000313" key="2">
    <source>
        <dbReference type="EMBL" id="CAE8582234.1"/>
    </source>
</evidence>
<dbReference type="EMBL" id="CAJNNW010032364">
    <property type="protein sequence ID" value="CAE8712621.1"/>
    <property type="molecule type" value="Genomic_DNA"/>
</dbReference>
<evidence type="ECO:0000259" key="1">
    <source>
        <dbReference type="Pfam" id="PF01712"/>
    </source>
</evidence>
<dbReference type="Gene3D" id="3.40.50.300">
    <property type="entry name" value="P-loop containing nucleotide triphosphate hydrolases"/>
    <property type="match status" value="1"/>
</dbReference>
<dbReference type="InterPro" id="IPR031314">
    <property type="entry name" value="DNK_dom"/>
</dbReference>
<keyword evidence="4" id="KW-1185">Reference proteome</keyword>
<dbReference type="Pfam" id="PF01712">
    <property type="entry name" value="dNK"/>
    <property type="match status" value="1"/>
</dbReference>
<proteinExistence type="predicted"/>
<dbReference type="Proteomes" id="UP000626109">
    <property type="component" value="Unassembled WGS sequence"/>
</dbReference>
<feature type="domain" description="Deoxynucleoside kinase" evidence="1">
    <location>
        <begin position="28"/>
        <end position="208"/>
    </location>
</feature>
<dbReference type="Proteomes" id="UP000654075">
    <property type="component" value="Unassembled WGS sequence"/>
</dbReference>
<reference evidence="2" key="1">
    <citation type="submission" date="2021-02" db="EMBL/GenBank/DDBJ databases">
        <authorList>
            <person name="Dougan E. K."/>
            <person name="Rhodes N."/>
            <person name="Thang M."/>
            <person name="Chan C."/>
        </authorList>
    </citation>
    <scope>NUCLEOTIDE SEQUENCE</scope>
</reference>
<name>A0A813D6A4_POLGL</name>
<dbReference type="PANTHER" id="PTHR10513">
    <property type="entry name" value="DEOXYNUCLEOSIDE KINASE"/>
    <property type="match status" value="1"/>
</dbReference>
<evidence type="ECO:0000313" key="3">
    <source>
        <dbReference type="EMBL" id="CAE8712621.1"/>
    </source>
</evidence>
<gene>
    <name evidence="2" type="ORF">PGLA1383_LOCUS1234</name>
    <name evidence="3" type="ORF">PGLA2088_LOCUS37114</name>
</gene>
<dbReference type="GO" id="GO:0005739">
    <property type="term" value="C:mitochondrion"/>
    <property type="evidence" value="ECO:0007669"/>
    <property type="project" value="GOC"/>
</dbReference>
<dbReference type="OrthoDB" id="17400at2759"/>
<protein>
    <recommendedName>
        <fullName evidence="1">Deoxynucleoside kinase domain-containing protein</fullName>
    </recommendedName>
</protein>
<dbReference type="InterPro" id="IPR027417">
    <property type="entry name" value="P-loop_NTPase"/>
</dbReference>
<evidence type="ECO:0000313" key="4">
    <source>
        <dbReference type="Proteomes" id="UP000654075"/>
    </source>
</evidence>
<dbReference type="PANTHER" id="PTHR10513:SF15">
    <property type="entry name" value="NADH DEHYDROGENASE [UBIQUINONE] 1 ALPHA SUBCOMPLEX SUBUNIT 10, MITOCHONDRIAL"/>
    <property type="match status" value="1"/>
</dbReference>
<dbReference type="EMBL" id="CAJNNV010000328">
    <property type="protein sequence ID" value="CAE8582234.1"/>
    <property type="molecule type" value="Genomic_DNA"/>
</dbReference>
<dbReference type="AlphaFoldDB" id="A0A813D6A4"/>
<dbReference type="InterPro" id="IPR050566">
    <property type="entry name" value="Deoxyribonucleoside_kinase"/>
</dbReference>
<sequence length="348" mass="38242">RRSIRQSSSMGGAAAEAQASSKTAEIWAVEGNICSGKTTLSKHLLGALADSDFASQPSDVFLESDPKCLLKLLYGDPKRYAFAFQTYMLSTRMASMDMAMKNAPRRSVLDRSILGDYVFCVKNRMDGNISSDEWEAYEEIRDSRGFSRLAKSPACVLFLDAGPEVCHHRMSQMRKHEAESGVPLEYLDGLDSVYINSILNVYLAGDVDVIVVNSGDDGDLPLRLSRLTRLMLGPGSFESRRSLFPAKSTVEVSRTPVRISRLPGTVVVYSDEASTLQEVPDDCRTAVFDWSLGRALSLDGSKEIPGLHCPPFPDESLTTYQAASVRRRVMWHLARGDRVILSAGVAGD</sequence>
<dbReference type="GO" id="GO:0006120">
    <property type="term" value="P:mitochondrial electron transport, NADH to ubiquinone"/>
    <property type="evidence" value="ECO:0007669"/>
    <property type="project" value="TreeGrafter"/>
</dbReference>
<dbReference type="SUPFAM" id="SSF52540">
    <property type="entry name" value="P-loop containing nucleoside triphosphate hydrolases"/>
    <property type="match status" value="1"/>
</dbReference>
<feature type="non-terminal residue" evidence="2">
    <location>
        <position position="1"/>
    </location>
</feature>
<comment type="caution">
    <text evidence="2">The sequence shown here is derived from an EMBL/GenBank/DDBJ whole genome shotgun (WGS) entry which is preliminary data.</text>
</comment>
<accession>A0A813D6A4</accession>
<dbReference type="CDD" id="cd01673">
    <property type="entry name" value="dNK"/>
    <property type="match status" value="1"/>
</dbReference>
<organism evidence="2 4">
    <name type="scientific">Polarella glacialis</name>
    <name type="common">Dinoflagellate</name>
    <dbReference type="NCBI Taxonomy" id="89957"/>
    <lineage>
        <taxon>Eukaryota</taxon>
        <taxon>Sar</taxon>
        <taxon>Alveolata</taxon>
        <taxon>Dinophyceae</taxon>
        <taxon>Suessiales</taxon>
        <taxon>Suessiaceae</taxon>
        <taxon>Polarella</taxon>
    </lineage>
</organism>